<sequence>MELALVSPILAAMSKAASVINKLMIVTKNKKNFEVLANRIKSLTAILERLNTMGIPFQGALRTGVSEFTLALDSAEELLIEYGISSRAERFFRASSLKSKFRRVHKQLKNAERQLTLALNVEQMCPVRDGNMRGDLMPYRGGGGRGAGVGYSSGYPSPAVVPYQGGYASGGPRAIGIAAVEASCLTPDGILTAREVVITTVDDDSDDDFNNFFFFE</sequence>
<dbReference type="AlphaFoldDB" id="A0ABD1JZI6"/>
<evidence type="ECO:0000313" key="2">
    <source>
        <dbReference type="EMBL" id="KAL2092258.1"/>
    </source>
</evidence>
<comment type="caution">
    <text evidence="2">The sequence shown here is derived from an EMBL/GenBank/DDBJ whole genome shotgun (WGS) entry which is preliminary data.</text>
</comment>
<keyword evidence="3" id="KW-1185">Reference proteome</keyword>
<dbReference type="CDD" id="cd21037">
    <property type="entry name" value="MLKL_NTD"/>
    <property type="match status" value="1"/>
</dbReference>
<dbReference type="Proteomes" id="UP001591681">
    <property type="component" value="Unassembled WGS sequence"/>
</dbReference>
<dbReference type="Pfam" id="PF22215">
    <property type="entry name" value="MLKL_N"/>
    <property type="match status" value="1"/>
</dbReference>
<reference evidence="2 3" key="1">
    <citation type="submission" date="2024-09" db="EMBL/GenBank/DDBJ databases">
        <title>A chromosome-level genome assembly of Gray's grenadier anchovy, Coilia grayii.</title>
        <authorList>
            <person name="Fu Z."/>
        </authorList>
    </citation>
    <scope>NUCLEOTIDE SEQUENCE [LARGE SCALE GENOMIC DNA]</scope>
    <source>
        <strain evidence="2">G4</strain>
        <tissue evidence="2">Muscle</tissue>
    </source>
</reference>
<evidence type="ECO:0000259" key="1">
    <source>
        <dbReference type="Pfam" id="PF22215"/>
    </source>
</evidence>
<name>A0ABD1JZI6_9TELE</name>
<protein>
    <recommendedName>
        <fullName evidence="1">Mixed lineage kinase domain-containing protein</fullName>
    </recommendedName>
</protein>
<accession>A0ABD1JZI6</accession>
<dbReference type="InterPro" id="IPR036537">
    <property type="entry name" value="Adaptor_Cbl_N_dom_sf"/>
</dbReference>
<dbReference type="InterPro" id="IPR054000">
    <property type="entry name" value="MLKL_N"/>
</dbReference>
<feature type="domain" description="Mixed lineage kinase" evidence="1">
    <location>
        <begin position="16"/>
        <end position="127"/>
    </location>
</feature>
<dbReference type="InterPro" id="IPR059179">
    <property type="entry name" value="MLKL-like_MCAfunc"/>
</dbReference>
<organism evidence="2 3">
    <name type="scientific">Coilia grayii</name>
    <name type="common">Gray's grenadier anchovy</name>
    <dbReference type="NCBI Taxonomy" id="363190"/>
    <lineage>
        <taxon>Eukaryota</taxon>
        <taxon>Metazoa</taxon>
        <taxon>Chordata</taxon>
        <taxon>Craniata</taxon>
        <taxon>Vertebrata</taxon>
        <taxon>Euteleostomi</taxon>
        <taxon>Actinopterygii</taxon>
        <taxon>Neopterygii</taxon>
        <taxon>Teleostei</taxon>
        <taxon>Clupei</taxon>
        <taxon>Clupeiformes</taxon>
        <taxon>Clupeoidei</taxon>
        <taxon>Engraulidae</taxon>
        <taxon>Coilinae</taxon>
        <taxon>Coilia</taxon>
    </lineage>
</organism>
<dbReference type="EMBL" id="JBHFQA010000010">
    <property type="protein sequence ID" value="KAL2092258.1"/>
    <property type="molecule type" value="Genomic_DNA"/>
</dbReference>
<evidence type="ECO:0000313" key="3">
    <source>
        <dbReference type="Proteomes" id="UP001591681"/>
    </source>
</evidence>
<dbReference type="Gene3D" id="1.20.930.20">
    <property type="entry name" value="Adaptor protein Cbl, N-terminal domain"/>
    <property type="match status" value="1"/>
</dbReference>
<proteinExistence type="predicted"/>
<gene>
    <name evidence="2" type="ORF">ACEWY4_012056</name>
</gene>